<dbReference type="InterPro" id="IPR003347">
    <property type="entry name" value="JmjC_dom"/>
</dbReference>
<sequence>MRCLAHRPRGISALTCSAAISHYIRNQTRHLGSSPILNNPLQQIPLLPSWDADIFQERAYLPAFPARLPRSTTSLPPACQKWFIHNGDPDFNLITSTTSQNDRDGLLAEIQVPRSSELRSSFWIEHGTTIVPLELTLNGPTTSSSIVNINDVESGPSTNLGDNANGNTNNIDGGTGTNTNNTHESFHRIEAPLNLLLTYLSSPSPSTNTKAAINTSAVPKGNNTKPPSLDQQSSLSPSHSIYLAQCEISSLPASLQEHIPTPSLLTNPNPNLNSKRGSSTPIKGDIYSTSLWLGRPPTYTPLHRDPNPNLFVQLAGRKVMRLLPPEIGNAVFADVQNQIIIASSSSPSSPSSSSASTSSAIRGEEMMAGPEKELLHDAVWSDTDTGPDTQNRYAHVLKTYGFEVELGLGEGLFIPKGWWHSVKGVGEGVTASVNWWFR</sequence>
<feature type="region of interest" description="Disordered" evidence="1">
    <location>
        <begin position="259"/>
        <end position="280"/>
    </location>
</feature>
<keyword evidence="4" id="KW-1185">Reference proteome</keyword>
<evidence type="ECO:0000256" key="1">
    <source>
        <dbReference type="SAM" id="MobiDB-lite"/>
    </source>
</evidence>
<feature type="domain" description="JmjC" evidence="2">
    <location>
        <begin position="248"/>
        <end position="438"/>
    </location>
</feature>
<dbReference type="OrthoDB" id="263283at2759"/>
<reference evidence="3 4" key="1">
    <citation type="submission" date="2013-03" db="EMBL/GenBank/DDBJ databases">
        <title>The Genome Sequence of Capronia coronata CBS 617.96.</title>
        <authorList>
            <consortium name="The Broad Institute Genomics Platform"/>
            <person name="Cuomo C."/>
            <person name="de Hoog S."/>
            <person name="Gorbushina A."/>
            <person name="Walker B."/>
            <person name="Young S.K."/>
            <person name="Zeng Q."/>
            <person name="Gargeya S."/>
            <person name="Fitzgerald M."/>
            <person name="Haas B."/>
            <person name="Abouelleil A."/>
            <person name="Allen A.W."/>
            <person name="Alvarado L."/>
            <person name="Arachchi H.M."/>
            <person name="Berlin A.M."/>
            <person name="Chapman S.B."/>
            <person name="Gainer-Dewar J."/>
            <person name="Goldberg J."/>
            <person name="Griggs A."/>
            <person name="Gujja S."/>
            <person name="Hansen M."/>
            <person name="Howarth C."/>
            <person name="Imamovic A."/>
            <person name="Ireland A."/>
            <person name="Larimer J."/>
            <person name="McCowan C."/>
            <person name="Murphy C."/>
            <person name="Pearson M."/>
            <person name="Poon T.W."/>
            <person name="Priest M."/>
            <person name="Roberts A."/>
            <person name="Saif S."/>
            <person name="Shea T."/>
            <person name="Sisk P."/>
            <person name="Sykes S."/>
            <person name="Wortman J."/>
            <person name="Nusbaum C."/>
            <person name="Birren B."/>
        </authorList>
    </citation>
    <scope>NUCLEOTIDE SEQUENCE [LARGE SCALE GENOMIC DNA]</scope>
    <source>
        <strain evidence="3 4">CBS 617.96</strain>
    </source>
</reference>
<protein>
    <recommendedName>
        <fullName evidence="2">JmjC domain-containing protein</fullName>
    </recommendedName>
</protein>
<feature type="compositionally biased region" description="Low complexity" evidence="1">
    <location>
        <begin position="343"/>
        <end position="361"/>
    </location>
</feature>
<gene>
    <name evidence="3" type="ORF">A1O1_06451</name>
</gene>
<dbReference type="RefSeq" id="XP_007725520.1">
    <property type="nucleotide sequence ID" value="XM_007727330.1"/>
</dbReference>
<dbReference type="InterPro" id="IPR041667">
    <property type="entry name" value="Cupin_8"/>
</dbReference>
<dbReference type="PANTHER" id="PTHR12461">
    <property type="entry name" value="HYPOXIA-INDUCIBLE FACTOR 1 ALPHA INHIBITOR-RELATED"/>
    <property type="match status" value="1"/>
</dbReference>
<feature type="compositionally biased region" description="Low complexity" evidence="1">
    <location>
        <begin position="158"/>
        <end position="182"/>
    </location>
</feature>
<dbReference type="Gene3D" id="2.60.120.650">
    <property type="entry name" value="Cupin"/>
    <property type="match status" value="1"/>
</dbReference>
<feature type="compositionally biased region" description="Low complexity" evidence="1">
    <location>
        <begin position="226"/>
        <end position="236"/>
    </location>
</feature>
<evidence type="ECO:0000313" key="4">
    <source>
        <dbReference type="Proteomes" id="UP000019484"/>
    </source>
</evidence>
<feature type="compositionally biased region" description="Polar residues" evidence="1">
    <location>
        <begin position="210"/>
        <end position="225"/>
    </location>
</feature>
<name>W9XZU3_9EURO</name>
<evidence type="ECO:0000313" key="3">
    <source>
        <dbReference type="EMBL" id="EXJ86082.1"/>
    </source>
</evidence>
<dbReference type="Proteomes" id="UP000019484">
    <property type="component" value="Unassembled WGS sequence"/>
</dbReference>
<organism evidence="3 4">
    <name type="scientific">Capronia coronata CBS 617.96</name>
    <dbReference type="NCBI Taxonomy" id="1182541"/>
    <lineage>
        <taxon>Eukaryota</taxon>
        <taxon>Fungi</taxon>
        <taxon>Dikarya</taxon>
        <taxon>Ascomycota</taxon>
        <taxon>Pezizomycotina</taxon>
        <taxon>Eurotiomycetes</taxon>
        <taxon>Chaetothyriomycetidae</taxon>
        <taxon>Chaetothyriales</taxon>
        <taxon>Herpotrichiellaceae</taxon>
        <taxon>Capronia</taxon>
    </lineage>
</organism>
<dbReference type="AlphaFoldDB" id="W9XZU3"/>
<feature type="region of interest" description="Disordered" evidence="1">
    <location>
        <begin position="204"/>
        <end position="236"/>
    </location>
</feature>
<dbReference type="PROSITE" id="PS51184">
    <property type="entry name" value="JMJC"/>
    <property type="match status" value="1"/>
</dbReference>
<dbReference type="eggNOG" id="KOG2132">
    <property type="taxonomic scope" value="Eukaryota"/>
</dbReference>
<feature type="compositionally biased region" description="Low complexity" evidence="1">
    <location>
        <begin position="260"/>
        <end position="274"/>
    </location>
</feature>
<dbReference type="GeneID" id="19161319"/>
<accession>W9XZU3</accession>
<feature type="region of interest" description="Disordered" evidence="1">
    <location>
        <begin position="151"/>
        <end position="183"/>
    </location>
</feature>
<dbReference type="HOGENOM" id="CLU_054409_0_0_1"/>
<evidence type="ECO:0000259" key="2">
    <source>
        <dbReference type="PROSITE" id="PS51184"/>
    </source>
</evidence>
<dbReference type="PANTHER" id="PTHR12461:SF105">
    <property type="entry name" value="HYPOXIA-INDUCIBLE FACTOR 1-ALPHA INHIBITOR"/>
    <property type="match status" value="1"/>
</dbReference>
<dbReference type="SUPFAM" id="SSF51197">
    <property type="entry name" value="Clavaminate synthase-like"/>
    <property type="match status" value="1"/>
</dbReference>
<feature type="region of interest" description="Disordered" evidence="1">
    <location>
        <begin position="343"/>
        <end position="362"/>
    </location>
</feature>
<proteinExistence type="predicted"/>
<dbReference type="EMBL" id="AMWN01000005">
    <property type="protein sequence ID" value="EXJ86082.1"/>
    <property type="molecule type" value="Genomic_DNA"/>
</dbReference>
<comment type="caution">
    <text evidence="3">The sequence shown here is derived from an EMBL/GenBank/DDBJ whole genome shotgun (WGS) entry which is preliminary data.</text>
</comment>
<dbReference type="Pfam" id="PF13621">
    <property type="entry name" value="Cupin_8"/>
    <property type="match status" value="1"/>
</dbReference>